<name>X6MXR1_RETFI</name>
<protein>
    <submittedName>
        <fullName evidence="2">Uncharacterized protein</fullName>
    </submittedName>
</protein>
<sequence>MYCTCACVYVHSQSPHVLTKTDLPELPEGLPLSLLIKCHPLVGIRYLALFEKYIDDGRYASPAQSQVNIGSEQRLKCSDVYVKIARHYGVELEVEREIAEPSVAPVWSKPEEEKRISAMHMSPNLIGITPMIKAKSDALSMSQPDFHLDFKKGSSIPNHELGPSQPVSMQTSPIPDELIMPGNVWEGKQSLATAVRQEDGMNVGQANNELLLLSNKRSNEHSKDKDKNKDKDKMITNHSPVPAAIIFIKPAAFPPQGERSVLIDIASDISVPTTTMIAAPETNKLDPDQNVTIGMTMMTMTATNASAATMIEGSDETVDGHKI</sequence>
<feature type="non-terminal residue" evidence="2">
    <location>
        <position position="323"/>
    </location>
</feature>
<dbReference type="AlphaFoldDB" id="X6MXR1"/>
<dbReference type="EMBL" id="ASPP01014362">
    <property type="protein sequence ID" value="ETO18820.1"/>
    <property type="molecule type" value="Genomic_DNA"/>
</dbReference>
<keyword evidence="3" id="KW-1185">Reference proteome</keyword>
<feature type="region of interest" description="Disordered" evidence="1">
    <location>
        <begin position="214"/>
        <end position="235"/>
    </location>
</feature>
<gene>
    <name evidence="2" type="ORF">RFI_18427</name>
</gene>
<evidence type="ECO:0000256" key="1">
    <source>
        <dbReference type="SAM" id="MobiDB-lite"/>
    </source>
</evidence>
<reference evidence="2 3" key="1">
    <citation type="journal article" date="2013" name="Curr. Biol.">
        <title>The Genome of the Foraminiferan Reticulomyxa filosa.</title>
        <authorList>
            <person name="Glockner G."/>
            <person name="Hulsmann N."/>
            <person name="Schleicher M."/>
            <person name="Noegel A.A."/>
            <person name="Eichinger L."/>
            <person name="Gallinger C."/>
            <person name="Pawlowski J."/>
            <person name="Sierra R."/>
            <person name="Euteneuer U."/>
            <person name="Pillet L."/>
            <person name="Moustafa A."/>
            <person name="Platzer M."/>
            <person name="Groth M."/>
            <person name="Szafranski K."/>
            <person name="Schliwa M."/>
        </authorList>
    </citation>
    <scope>NUCLEOTIDE SEQUENCE [LARGE SCALE GENOMIC DNA]</scope>
</reference>
<dbReference type="Proteomes" id="UP000023152">
    <property type="component" value="Unassembled WGS sequence"/>
</dbReference>
<accession>X6MXR1</accession>
<feature type="compositionally biased region" description="Basic and acidic residues" evidence="1">
    <location>
        <begin position="217"/>
        <end position="235"/>
    </location>
</feature>
<proteinExistence type="predicted"/>
<comment type="caution">
    <text evidence="2">The sequence shown here is derived from an EMBL/GenBank/DDBJ whole genome shotgun (WGS) entry which is preliminary data.</text>
</comment>
<evidence type="ECO:0000313" key="2">
    <source>
        <dbReference type="EMBL" id="ETO18820.1"/>
    </source>
</evidence>
<organism evidence="2 3">
    <name type="scientific">Reticulomyxa filosa</name>
    <dbReference type="NCBI Taxonomy" id="46433"/>
    <lineage>
        <taxon>Eukaryota</taxon>
        <taxon>Sar</taxon>
        <taxon>Rhizaria</taxon>
        <taxon>Retaria</taxon>
        <taxon>Foraminifera</taxon>
        <taxon>Monothalamids</taxon>
        <taxon>Reticulomyxidae</taxon>
        <taxon>Reticulomyxa</taxon>
    </lineage>
</organism>
<evidence type="ECO:0000313" key="3">
    <source>
        <dbReference type="Proteomes" id="UP000023152"/>
    </source>
</evidence>